<gene>
    <name evidence="1" type="ORF">L596_018302</name>
</gene>
<dbReference type="Proteomes" id="UP000298663">
    <property type="component" value="Unassembled WGS sequence"/>
</dbReference>
<keyword evidence="2" id="KW-1185">Reference proteome</keyword>
<accession>A0A4V6A201</accession>
<evidence type="ECO:0000313" key="2">
    <source>
        <dbReference type="Proteomes" id="UP000298663"/>
    </source>
</evidence>
<protein>
    <submittedName>
        <fullName evidence="1">Uncharacterized protein</fullName>
    </submittedName>
</protein>
<reference evidence="1 2" key="1">
    <citation type="journal article" date="2015" name="Genome Biol.">
        <title>Comparative genomics of Steinernema reveals deeply conserved gene regulatory networks.</title>
        <authorList>
            <person name="Dillman A.R."/>
            <person name="Macchietto M."/>
            <person name="Porter C.F."/>
            <person name="Rogers A."/>
            <person name="Williams B."/>
            <person name="Antoshechkin I."/>
            <person name="Lee M.M."/>
            <person name="Goodwin Z."/>
            <person name="Lu X."/>
            <person name="Lewis E.E."/>
            <person name="Goodrich-Blair H."/>
            <person name="Stock S.P."/>
            <person name="Adams B.J."/>
            <person name="Sternberg P.W."/>
            <person name="Mortazavi A."/>
        </authorList>
    </citation>
    <scope>NUCLEOTIDE SEQUENCE [LARGE SCALE GENOMIC DNA]</scope>
    <source>
        <strain evidence="1 2">ALL</strain>
    </source>
</reference>
<dbReference type="AlphaFoldDB" id="A0A4V6A201"/>
<evidence type="ECO:0000313" key="1">
    <source>
        <dbReference type="EMBL" id="TKR77305.1"/>
    </source>
</evidence>
<comment type="caution">
    <text evidence="1">The sequence shown here is derived from an EMBL/GenBank/DDBJ whole genome shotgun (WGS) entry which is preliminary data.</text>
</comment>
<reference evidence="1 2" key="2">
    <citation type="journal article" date="2019" name="G3 (Bethesda)">
        <title>Hybrid Assembly of the Genome of the Entomopathogenic Nematode Steinernema carpocapsae Identifies the X-Chromosome.</title>
        <authorList>
            <person name="Serra L."/>
            <person name="Macchietto M."/>
            <person name="Macias-Munoz A."/>
            <person name="McGill C.J."/>
            <person name="Rodriguez I.M."/>
            <person name="Rodriguez B."/>
            <person name="Murad R."/>
            <person name="Mortazavi A."/>
        </authorList>
    </citation>
    <scope>NUCLEOTIDE SEQUENCE [LARGE SCALE GENOMIC DNA]</scope>
    <source>
        <strain evidence="1 2">ALL</strain>
    </source>
</reference>
<sequence>MTHASQTLPKQNLSQSLLRSPQTPFFADRKSRDRCFRVVFASPRRFLPRAPEPTTLLSFSFIFFVALLRLPNGRRLQPAADRWEQRFTFNSTFYSSPNHNKNCVNEEFSSRVLRAPIDSLLERRRFPRASKKEKSKQVKLQQNAIENTRFLRHLETRQFYEQRLSSPPESTGFEIDRLRRGTAIWEEEGL</sequence>
<dbReference type="EMBL" id="AZBU02000005">
    <property type="protein sequence ID" value="TKR77305.1"/>
    <property type="molecule type" value="Genomic_DNA"/>
</dbReference>
<proteinExistence type="predicted"/>
<organism evidence="1 2">
    <name type="scientific">Steinernema carpocapsae</name>
    <name type="common">Entomopathogenic nematode</name>
    <dbReference type="NCBI Taxonomy" id="34508"/>
    <lineage>
        <taxon>Eukaryota</taxon>
        <taxon>Metazoa</taxon>
        <taxon>Ecdysozoa</taxon>
        <taxon>Nematoda</taxon>
        <taxon>Chromadorea</taxon>
        <taxon>Rhabditida</taxon>
        <taxon>Tylenchina</taxon>
        <taxon>Panagrolaimomorpha</taxon>
        <taxon>Strongyloidoidea</taxon>
        <taxon>Steinernematidae</taxon>
        <taxon>Steinernema</taxon>
    </lineage>
</organism>
<name>A0A4V6A201_STECR</name>